<comment type="subcellular location">
    <subcellularLocation>
        <location evidence="1">Nucleus</location>
    </subcellularLocation>
</comment>
<gene>
    <name evidence="5" type="ORF">BCR39DRAFT_247083</name>
</gene>
<accession>A0A1Y2AYS0</accession>
<proteinExistence type="predicted"/>
<keyword evidence="6" id="KW-1185">Reference proteome</keyword>
<dbReference type="Pfam" id="PF04082">
    <property type="entry name" value="Fungal_trans"/>
    <property type="match status" value="1"/>
</dbReference>
<dbReference type="EMBL" id="MCFC01000042">
    <property type="protein sequence ID" value="ORY27005.1"/>
    <property type="molecule type" value="Genomic_DNA"/>
</dbReference>
<dbReference type="PROSITE" id="PS50048">
    <property type="entry name" value="ZN2_CY6_FUNGAL_2"/>
    <property type="match status" value="1"/>
</dbReference>
<dbReference type="PROSITE" id="PS00463">
    <property type="entry name" value="ZN2_CY6_FUNGAL_1"/>
    <property type="match status" value="1"/>
</dbReference>
<evidence type="ECO:0000256" key="2">
    <source>
        <dbReference type="ARBA" id="ARBA00022723"/>
    </source>
</evidence>
<dbReference type="InterPro" id="IPR036864">
    <property type="entry name" value="Zn2-C6_fun-type_DNA-bd_sf"/>
</dbReference>
<dbReference type="GO" id="GO:0005634">
    <property type="term" value="C:nucleus"/>
    <property type="evidence" value="ECO:0007669"/>
    <property type="project" value="UniProtKB-SubCell"/>
</dbReference>
<dbReference type="GO" id="GO:0003677">
    <property type="term" value="F:DNA binding"/>
    <property type="evidence" value="ECO:0007669"/>
    <property type="project" value="InterPro"/>
</dbReference>
<dbReference type="AlphaFoldDB" id="A0A1Y2AYS0"/>
<organism evidence="5 6">
    <name type="scientific">Naematelia encephala</name>
    <dbReference type="NCBI Taxonomy" id="71784"/>
    <lineage>
        <taxon>Eukaryota</taxon>
        <taxon>Fungi</taxon>
        <taxon>Dikarya</taxon>
        <taxon>Basidiomycota</taxon>
        <taxon>Agaricomycotina</taxon>
        <taxon>Tremellomycetes</taxon>
        <taxon>Tremellales</taxon>
        <taxon>Naemateliaceae</taxon>
        <taxon>Naematelia</taxon>
    </lineage>
</organism>
<evidence type="ECO:0000259" key="4">
    <source>
        <dbReference type="PROSITE" id="PS50048"/>
    </source>
</evidence>
<dbReference type="PANTHER" id="PTHR31001">
    <property type="entry name" value="UNCHARACTERIZED TRANSCRIPTIONAL REGULATORY PROTEIN"/>
    <property type="match status" value="1"/>
</dbReference>
<sequence length="710" mass="79470">MASRPAKNGRPQVACAECRRSKLKCNRAWPCSECTRKGCASICPSGITKPRPSAPRLSEELRPHQEMRYSSISRPSVSPARIGSNEDVYRNSRDFLLSTPDPGLLVSPEIATPTVQAILDYSLDVPQAGPNPNPFDIPSVGQLSLASGGRSRFYGPTAAAHVLPDEEHMEDAADEETEPEMISIRDSLPFPFSAHCTTSKRAVIAEARKHLPTRDLLGRWCDVYWRASSWRFEPISRDYLDGIVLEVYGSMDGQGASRKASQLAVLFAVLAIGCLFDDNLAAHSEQARRFDNLALTCLNADDFLTNISVTSLTCLHLHCCYLLNDDHPRTGEIYALVGLALRLATIAGFHRDGIWWQLPPREADARRRVWWEILTLERINSNRFGCPPFIRPDQFDTLRPSDQNIDSFLYWRWEWDNILHDMIDKLDAMRKLGSLDTLPDIDKSVRKFLDQLPEHLRPSVSDLATSAGEHVCKANCLQRIRIALHYNTGLLQLHRLAFSRALKSHQEEPLSSEYRSSVHAVVSEACPNILSLVQALYSHGPVNTRHMVVALDLFSGLVPVAALVIYSPKSRLANDCHHQLLRGIQLLEMAYEATPCRWYRILLQRGQKLGYRATLRLASRWVTNVGANNPPDVDAMLGNVTRLHETAPTAAPTPFLREEDGMGEDTDFDRWLAIWTTDLDSVDSQHAGPLLSNDMDALLFGTTFLPSIAL</sequence>
<dbReference type="GO" id="GO:0006351">
    <property type="term" value="P:DNA-templated transcription"/>
    <property type="evidence" value="ECO:0007669"/>
    <property type="project" value="InterPro"/>
</dbReference>
<dbReference type="InterPro" id="IPR007219">
    <property type="entry name" value="XnlR_reg_dom"/>
</dbReference>
<evidence type="ECO:0000256" key="3">
    <source>
        <dbReference type="ARBA" id="ARBA00023242"/>
    </source>
</evidence>
<dbReference type="Gene3D" id="4.10.240.10">
    <property type="entry name" value="Zn(2)-C6 fungal-type DNA-binding domain"/>
    <property type="match status" value="1"/>
</dbReference>
<comment type="caution">
    <text evidence="5">The sequence shown here is derived from an EMBL/GenBank/DDBJ whole genome shotgun (WGS) entry which is preliminary data.</text>
</comment>
<dbReference type="STRING" id="71784.A0A1Y2AYS0"/>
<protein>
    <submittedName>
        <fullName evidence="5">Fungal-specific transcription factor domain-domain-containing protein</fullName>
    </submittedName>
</protein>
<evidence type="ECO:0000256" key="1">
    <source>
        <dbReference type="ARBA" id="ARBA00004123"/>
    </source>
</evidence>
<keyword evidence="2" id="KW-0479">Metal-binding</keyword>
<dbReference type="GO" id="GO:0000981">
    <property type="term" value="F:DNA-binding transcription factor activity, RNA polymerase II-specific"/>
    <property type="evidence" value="ECO:0007669"/>
    <property type="project" value="InterPro"/>
</dbReference>
<keyword evidence="3" id="KW-0539">Nucleus</keyword>
<evidence type="ECO:0000313" key="6">
    <source>
        <dbReference type="Proteomes" id="UP000193986"/>
    </source>
</evidence>
<dbReference type="SMART" id="SM00066">
    <property type="entry name" value="GAL4"/>
    <property type="match status" value="1"/>
</dbReference>
<dbReference type="SUPFAM" id="SSF57701">
    <property type="entry name" value="Zn2/Cys6 DNA-binding domain"/>
    <property type="match status" value="1"/>
</dbReference>
<dbReference type="SMART" id="SM00906">
    <property type="entry name" value="Fungal_trans"/>
    <property type="match status" value="1"/>
</dbReference>
<reference evidence="5 6" key="1">
    <citation type="submission" date="2016-07" db="EMBL/GenBank/DDBJ databases">
        <title>Pervasive Adenine N6-methylation of Active Genes in Fungi.</title>
        <authorList>
            <consortium name="DOE Joint Genome Institute"/>
            <person name="Mondo S.J."/>
            <person name="Dannebaum R.O."/>
            <person name="Kuo R.C."/>
            <person name="Labutti K."/>
            <person name="Haridas S."/>
            <person name="Kuo A."/>
            <person name="Salamov A."/>
            <person name="Ahrendt S.R."/>
            <person name="Lipzen A."/>
            <person name="Sullivan W."/>
            <person name="Andreopoulos W.B."/>
            <person name="Clum A."/>
            <person name="Lindquist E."/>
            <person name="Daum C."/>
            <person name="Ramamoorthy G.K."/>
            <person name="Gryganskyi A."/>
            <person name="Culley D."/>
            <person name="Magnuson J.K."/>
            <person name="James T.Y."/>
            <person name="O'Malley M.A."/>
            <person name="Stajich J.E."/>
            <person name="Spatafora J.W."/>
            <person name="Visel A."/>
            <person name="Grigoriev I.V."/>
        </authorList>
    </citation>
    <scope>NUCLEOTIDE SEQUENCE [LARGE SCALE GENOMIC DNA]</scope>
    <source>
        <strain evidence="5 6">68-887.2</strain>
    </source>
</reference>
<dbReference type="CDD" id="cd00067">
    <property type="entry name" value="GAL4"/>
    <property type="match status" value="1"/>
</dbReference>
<dbReference type="InterPro" id="IPR050613">
    <property type="entry name" value="Sec_Metabolite_Reg"/>
</dbReference>
<name>A0A1Y2AYS0_9TREE</name>
<dbReference type="InterPro" id="IPR001138">
    <property type="entry name" value="Zn2Cys6_DnaBD"/>
</dbReference>
<dbReference type="InParanoid" id="A0A1Y2AYS0"/>
<dbReference type="PANTHER" id="PTHR31001:SF56">
    <property type="entry name" value="ZN(2)-C6 FUNGAL-TYPE DOMAIN-CONTAINING PROTEIN"/>
    <property type="match status" value="1"/>
</dbReference>
<dbReference type="Proteomes" id="UP000193986">
    <property type="component" value="Unassembled WGS sequence"/>
</dbReference>
<feature type="domain" description="Zn(2)-C6 fungal-type" evidence="4">
    <location>
        <begin position="14"/>
        <end position="43"/>
    </location>
</feature>
<dbReference type="OrthoDB" id="424974at2759"/>
<dbReference type="CDD" id="cd12148">
    <property type="entry name" value="fungal_TF_MHR"/>
    <property type="match status" value="1"/>
</dbReference>
<dbReference type="GO" id="GO:0008270">
    <property type="term" value="F:zinc ion binding"/>
    <property type="evidence" value="ECO:0007669"/>
    <property type="project" value="InterPro"/>
</dbReference>
<evidence type="ECO:0000313" key="5">
    <source>
        <dbReference type="EMBL" id="ORY27005.1"/>
    </source>
</evidence>